<evidence type="ECO:0000259" key="7">
    <source>
        <dbReference type="Pfam" id="PF00288"/>
    </source>
</evidence>
<dbReference type="SUPFAM" id="SSF54211">
    <property type="entry name" value="Ribosomal protein S5 domain 2-like"/>
    <property type="match status" value="1"/>
</dbReference>
<reference evidence="9" key="2">
    <citation type="submission" date="2020-09" db="EMBL/GenBank/DDBJ databases">
        <authorList>
            <person name="Sun Q."/>
            <person name="Zhou Y."/>
        </authorList>
    </citation>
    <scope>NUCLEOTIDE SEQUENCE</scope>
    <source>
        <strain evidence="9">CGMCC 1.15454</strain>
    </source>
</reference>
<evidence type="ECO:0000256" key="4">
    <source>
        <dbReference type="ARBA" id="ARBA00022741"/>
    </source>
</evidence>
<keyword evidence="4" id="KW-0547">Nucleotide-binding</keyword>
<keyword evidence="6" id="KW-0067">ATP-binding</keyword>
<dbReference type="AlphaFoldDB" id="A0A9W5TVK0"/>
<dbReference type="Gene3D" id="3.30.230.10">
    <property type="match status" value="1"/>
</dbReference>
<dbReference type="PANTHER" id="PTHR31814">
    <property type="match status" value="1"/>
</dbReference>
<dbReference type="InterPro" id="IPR035102">
    <property type="entry name" value="Phosphomevalonate_kinase"/>
</dbReference>
<evidence type="ECO:0000313" key="10">
    <source>
        <dbReference type="Proteomes" id="UP000621492"/>
    </source>
</evidence>
<feature type="domain" description="GHMP kinase N-terminal" evidence="7">
    <location>
        <begin position="91"/>
        <end position="177"/>
    </location>
</feature>
<gene>
    <name evidence="9" type="ORF">GCM10011409_11290</name>
</gene>
<dbReference type="GO" id="GO:0005524">
    <property type="term" value="F:ATP binding"/>
    <property type="evidence" value="ECO:0007669"/>
    <property type="project" value="UniProtKB-KW"/>
</dbReference>
<dbReference type="InterPro" id="IPR020568">
    <property type="entry name" value="Ribosomal_Su5_D2-typ_SF"/>
</dbReference>
<dbReference type="EC" id="2.7.4.2" evidence="2"/>
<name>A0A9W5TVK0_9BACI</name>
<evidence type="ECO:0000256" key="3">
    <source>
        <dbReference type="ARBA" id="ARBA00022679"/>
    </source>
</evidence>
<keyword evidence="3" id="KW-0808">Transferase</keyword>
<dbReference type="EMBL" id="BMJD01000005">
    <property type="protein sequence ID" value="GGB35564.1"/>
    <property type="molecule type" value="Genomic_DNA"/>
</dbReference>
<dbReference type="RefSeq" id="WP_286170945.1">
    <property type="nucleotide sequence ID" value="NZ_BMJD01000005.1"/>
</dbReference>
<evidence type="ECO:0000256" key="6">
    <source>
        <dbReference type="ARBA" id="ARBA00022840"/>
    </source>
</evidence>
<feature type="domain" description="GHMP kinase C-terminal" evidence="8">
    <location>
        <begin position="267"/>
        <end position="352"/>
    </location>
</feature>
<dbReference type="InterPro" id="IPR005917">
    <property type="entry name" value="Pmev_kinase_bact"/>
</dbReference>
<evidence type="ECO:0000313" key="9">
    <source>
        <dbReference type="EMBL" id="GGB35564.1"/>
    </source>
</evidence>
<evidence type="ECO:0000256" key="1">
    <source>
        <dbReference type="ARBA" id="ARBA00005017"/>
    </source>
</evidence>
<evidence type="ECO:0000259" key="8">
    <source>
        <dbReference type="Pfam" id="PF08544"/>
    </source>
</evidence>
<dbReference type="Pfam" id="PF00288">
    <property type="entry name" value="GHMP_kinases_N"/>
    <property type="match status" value="1"/>
</dbReference>
<sequence>MRHLPNASMTIQVPGKLMVAGEFAVLEPYHQLVVMAVDRYVYATLTESSDNYLSLLDFELTRLAWKYENSEIRIATDDGRIRFVKDAMTVAITYLKEHGITPAAFHLSIKSELEDASGVKYGLGSSAAVVTSVVAAILHKYLPAPSAELIFKLAAVAHVKTQGSGSGADVAASSYGGILRYSSFQADWLLENYQKTSSLSELLESDWRYFSVKPIVLPKNVYICIGWTGKPASTSRLIPEIRKLNGAQPRLYKQFLHESEQAVHTFLEGFEKENLDLLFKGVRQNRHALATVGENAGVDVETPLLKTLCDLAEQHGGAGKPSGAGGGDCGIAFMPSKENAQQLLKAWQDAGIKPLTINPNSDGARVVETFHE</sequence>
<evidence type="ECO:0000256" key="2">
    <source>
        <dbReference type="ARBA" id="ARBA00012958"/>
    </source>
</evidence>
<dbReference type="InterPro" id="IPR036554">
    <property type="entry name" value="GHMP_kinase_C_sf"/>
</dbReference>
<dbReference type="Proteomes" id="UP000621492">
    <property type="component" value="Unassembled WGS sequence"/>
</dbReference>
<dbReference type="PRINTS" id="PR00959">
    <property type="entry name" value="MEVGALKINASE"/>
</dbReference>
<keyword evidence="10" id="KW-1185">Reference proteome</keyword>
<proteinExistence type="predicted"/>
<organism evidence="9 10">
    <name type="scientific">Lentibacillus populi</name>
    <dbReference type="NCBI Taxonomy" id="1827502"/>
    <lineage>
        <taxon>Bacteria</taxon>
        <taxon>Bacillati</taxon>
        <taxon>Bacillota</taxon>
        <taxon>Bacilli</taxon>
        <taxon>Bacillales</taxon>
        <taxon>Bacillaceae</taxon>
        <taxon>Lentibacillus</taxon>
    </lineage>
</organism>
<dbReference type="GO" id="GO:0004631">
    <property type="term" value="F:phosphomevalonate kinase activity"/>
    <property type="evidence" value="ECO:0007669"/>
    <property type="project" value="UniProtKB-EC"/>
</dbReference>
<dbReference type="InterPro" id="IPR014721">
    <property type="entry name" value="Ribsml_uS5_D2-typ_fold_subgr"/>
</dbReference>
<dbReference type="NCBIfam" id="TIGR01220">
    <property type="entry name" value="Pmev_kin_Gr_pos"/>
    <property type="match status" value="1"/>
</dbReference>
<dbReference type="InterPro" id="IPR013750">
    <property type="entry name" value="GHMP_kinase_C_dom"/>
</dbReference>
<accession>A0A9W5TVK0</accession>
<dbReference type="PANTHER" id="PTHR31814:SF2">
    <property type="entry name" value="PHOSPHOMEVALONATE KINASE"/>
    <property type="match status" value="1"/>
</dbReference>
<dbReference type="Pfam" id="PF08544">
    <property type="entry name" value="GHMP_kinases_C"/>
    <property type="match status" value="1"/>
</dbReference>
<comment type="pathway">
    <text evidence="1">Isoprenoid biosynthesis; isopentenyl diphosphate biosynthesis via mevalonate pathway; isopentenyl diphosphate from (R)-mevalonate: step 2/3.</text>
</comment>
<evidence type="ECO:0000256" key="5">
    <source>
        <dbReference type="ARBA" id="ARBA00022777"/>
    </source>
</evidence>
<dbReference type="SUPFAM" id="SSF55060">
    <property type="entry name" value="GHMP Kinase, C-terminal domain"/>
    <property type="match status" value="1"/>
</dbReference>
<comment type="caution">
    <text evidence="9">The sequence shown here is derived from an EMBL/GenBank/DDBJ whole genome shotgun (WGS) entry which is preliminary data.</text>
</comment>
<reference evidence="9" key="1">
    <citation type="journal article" date="2014" name="Int. J. Syst. Evol. Microbiol.">
        <title>Complete genome sequence of Corynebacterium casei LMG S-19264T (=DSM 44701T), isolated from a smear-ripened cheese.</title>
        <authorList>
            <consortium name="US DOE Joint Genome Institute (JGI-PGF)"/>
            <person name="Walter F."/>
            <person name="Albersmeier A."/>
            <person name="Kalinowski J."/>
            <person name="Ruckert C."/>
        </authorList>
    </citation>
    <scope>NUCLEOTIDE SEQUENCE</scope>
    <source>
        <strain evidence="9">CGMCC 1.15454</strain>
    </source>
</reference>
<dbReference type="Gene3D" id="3.30.70.890">
    <property type="entry name" value="GHMP kinase, C-terminal domain"/>
    <property type="match status" value="1"/>
</dbReference>
<protein>
    <recommendedName>
        <fullName evidence="2">phosphomevalonate kinase</fullName>
        <ecNumber evidence="2">2.7.4.2</ecNumber>
    </recommendedName>
</protein>
<keyword evidence="5 9" id="KW-0418">Kinase</keyword>
<dbReference type="InterPro" id="IPR006204">
    <property type="entry name" value="GHMP_kinase_N_dom"/>
</dbReference>